<accession>A0ABD1Y3T0</accession>
<evidence type="ECO:0000313" key="3">
    <source>
        <dbReference type="Proteomes" id="UP001605036"/>
    </source>
</evidence>
<dbReference type="AlphaFoldDB" id="A0ABD1Y3T0"/>
<protein>
    <submittedName>
        <fullName evidence="2">Uncharacterized protein</fullName>
    </submittedName>
</protein>
<feature type="region of interest" description="Disordered" evidence="1">
    <location>
        <begin position="1"/>
        <end position="31"/>
    </location>
</feature>
<organism evidence="2 3">
    <name type="scientific">Riccia fluitans</name>
    <dbReference type="NCBI Taxonomy" id="41844"/>
    <lineage>
        <taxon>Eukaryota</taxon>
        <taxon>Viridiplantae</taxon>
        <taxon>Streptophyta</taxon>
        <taxon>Embryophyta</taxon>
        <taxon>Marchantiophyta</taxon>
        <taxon>Marchantiopsida</taxon>
        <taxon>Marchantiidae</taxon>
        <taxon>Marchantiales</taxon>
        <taxon>Ricciaceae</taxon>
        <taxon>Riccia</taxon>
    </lineage>
</organism>
<dbReference type="Proteomes" id="UP001605036">
    <property type="component" value="Unassembled WGS sequence"/>
</dbReference>
<sequence length="76" mass="8247">MSCGILGRGKREGMRRREPGRRRGKGIPIDCARAGGQANVRAASRVTTPYARIRGDSCHSLLIRGVGFHRGGQSEE</sequence>
<name>A0ABD1Y3T0_9MARC</name>
<evidence type="ECO:0000256" key="1">
    <source>
        <dbReference type="SAM" id="MobiDB-lite"/>
    </source>
</evidence>
<gene>
    <name evidence="2" type="ORF">R1flu_001623</name>
</gene>
<dbReference type="EMBL" id="JBHFFA010000006">
    <property type="protein sequence ID" value="KAL2621418.1"/>
    <property type="molecule type" value="Genomic_DNA"/>
</dbReference>
<comment type="caution">
    <text evidence="2">The sequence shown here is derived from an EMBL/GenBank/DDBJ whole genome shotgun (WGS) entry which is preliminary data.</text>
</comment>
<evidence type="ECO:0000313" key="2">
    <source>
        <dbReference type="EMBL" id="KAL2621418.1"/>
    </source>
</evidence>
<reference evidence="2 3" key="1">
    <citation type="submission" date="2024-09" db="EMBL/GenBank/DDBJ databases">
        <title>Chromosome-scale assembly of Riccia fluitans.</title>
        <authorList>
            <person name="Paukszto L."/>
            <person name="Sawicki J."/>
            <person name="Karawczyk K."/>
            <person name="Piernik-Szablinska J."/>
            <person name="Szczecinska M."/>
            <person name="Mazdziarz M."/>
        </authorList>
    </citation>
    <scope>NUCLEOTIDE SEQUENCE [LARGE SCALE GENOMIC DNA]</scope>
    <source>
        <strain evidence="2">Rf_01</strain>
        <tissue evidence="2">Aerial parts of the thallus</tissue>
    </source>
</reference>
<proteinExistence type="predicted"/>
<keyword evidence="3" id="KW-1185">Reference proteome</keyword>